<accession>A0A813K6K0</accession>
<gene>
    <name evidence="2" type="ORF">PGLA1383_LOCUS10920</name>
    <name evidence="3" type="ORF">PGLA2088_LOCUS29307</name>
</gene>
<dbReference type="EMBL" id="CAJNNW010028251">
    <property type="protein sequence ID" value="CAE8695378.1"/>
    <property type="molecule type" value="Genomic_DNA"/>
</dbReference>
<keyword evidence="1" id="KW-0812">Transmembrane</keyword>
<dbReference type="Proteomes" id="UP000654075">
    <property type="component" value="Unassembled WGS sequence"/>
</dbReference>
<name>A0A813K6K0_POLGL</name>
<feature type="transmembrane region" description="Helical" evidence="1">
    <location>
        <begin position="52"/>
        <end position="73"/>
    </location>
</feature>
<evidence type="ECO:0000313" key="5">
    <source>
        <dbReference type="Proteomes" id="UP000654075"/>
    </source>
</evidence>
<feature type="non-terminal residue" evidence="3">
    <location>
        <position position="100"/>
    </location>
</feature>
<dbReference type="OrthoDB" id="422593at2759"/>
<keyword evidence="1" id="KW-1133">Transmembrane helix</keyword>
<dbReference type="EMBL" id="CAJNNV010005570">
    <property type="protein sequence ID" value="CAE8592265.1"/>
    <property type="molecule type" value="Genomic_DNA"/>
</dbReference>
<protein>
    <submittedName>
        <fullName evidence="3">Uncharacterized protein</fullName>
    </submittedName>
</protein>
<proteinExistence type="predicted"/>
<evidence type="ECO:0000313" key="2">
    <source>
        <dbReference type="EMBL" id="CAE8592265.1"/>
    </source>
</evidence>
<evidence type="ECO:0000256" key="1">
    <source>
        <dbReference type="SAM" id="Phobius"/>
    </source>
</evidence>
<dbReference type="AlphaFoldDB" id="A0A813K6K0"/>
<reference evidence="3" key="1">
    <citation type="submission" date="2021-02" db="EMBL/GenBank/DDBJ databases">
        <authorList>
            <person name="Dougan E. K."/>
            <person name="Rhodes N."/>
            <person name="Thang M."/>
            <person name="Chan C."/>
        </authorList>
    </citation>
    <scope>NUCLEOTIDE SEQUENCE</scope>
</reference>
<organism evidence="3 4">
    <name type="scientific">Polarella glacialis</name>
    <name type="common">Dinoflagellate</name>
    <dbReference type="NCBI Taxonomy" id="89957"/>
    <lineage>
        <taxon>Eukaryota</taxon>
        <taxon>Sar</taxon>
        <taxon>Alveolata</taxon>
        <taxon>Dinophyceae</taxon>
        <taxon>Suessiales</taxon>
        <taxon>Suessiaceae</taxon>
        <taxon>Polarella</taxon>
    </lineage>
</organism>
<feature type="transmembrane region" description="Helical" evidence="1">
    <location>
        <begin position="20"/>
        <end position="40"/>
    </location>
</feature>
<evidence type="ECO:0000313" key="4">
    <source>
        <dbReference type="Proteomes" id="UP000626109"/>
    </source>
</evidence>
<dbReference type="Proteomes" id="UP000626109">
    <property type="component" value="Unassembled WGS sequence"/>
</dbReference>
<keyword evidence="1" id="KW-0472">Membrane</keyword>
<sequence length="100" mass="10692">VQPSIWEVIDELISVPRATLAKILGVALSILCCVSSWLIYREVNNGRLDLAALHGGFLLLVFGLMGSVAFVLFEAGRLEGESAEGYVSITDSSNLVSRPG</sequence>
<keyword evidence="5" id="KW-1185">Reference proteome</keyword>
<evidence type="ECO:0000313" key="3">
    <source>
        <dbReference type="EMBL" id="CAE8695378.1"/>
    </source>
</evidence>
<comment type="caution">
    <text evidence="3">The sequence shown here is derived from an EMBL/GenBank/DDBJ whole genome shotgun (WGS) entry which is preliminary data.</text>
</comment>